<dbReference type="AlphaFoldDB" id="A0A6T8UYU5"/>
<evidence type="ECO:0000313" key="3">
    <source>
        <dbReference type="EMBL" id="CAD8835628.1"/>
    </source>
</evidence>
<protein>
    <recommendedName>
        <fullName evidence="4">PDZ domain-containing protein</fullName>
    </recommendedName>
</protein>
<sequence length="166" mass="19033">MEQQTMVQVPTRKLFLDERNENAKSGKDGHQNDVDADTRVAWLSKLETQERQKEKPAQRVDKIIKQVEEAPKRELTDTPDFNAELSLDDNKQIGIDIKVDPQQYVLKVGALKETGSVVSWNLENPDKRIEVGDLIIMVNGETEMEKMLKQKSKDKKFVMAIKKPTL</sequence>
<evidence type="ECO:0000313" key="2">
    <source>
        <dbReference type="EMBL" id="CAD8835623.1"/>
    </source>
</evidence>
<dbReference type="EMBL" id="HBFQ01014403">
    <property type="protein sequence ID" value="CAD8835623.1"/>
    <property type="molecule type" value="Transcribed_RNA"/>
</dbReference>
<evidence type="ECO:0008006" key="4">
    <source>
        <dbReference type="Google" id="ProtNLM"/>
    </source>
</evidence>
<name>A0A6T8UYU5_NOCSC</name>
<evidence type="ECO:0000256" key="1">
    <source>
        <dbReference type="SAM" id="MobiDB-lite"/>
    </source>
</evidence>
<feature type="compositionally biased region" description="Basic and acidic residues" evidence="1">
    <location>
        <begin position="14"/>
        <end position="35"/>
    </location>
</feature>
<organism evidence="3">
    <name type="scientific">Noctiluca scintillans</name>
    <name type="common">Sea sparkle</name>
    <name type="synonym">Red tide dinoflagellate</name>
    <dbReference type="NCBI Taxonomy" id="2966"/>
    <lineage>
        <taxon>Eukaryota</taxon>
        <taxon>Sar</taxon>
        <taxon>Alveolata</taxon>
        <taxon>Dinophyceae</taxon>
        <taxon>Noctilucales</taxon>
        <taxon>Noctilucaceae</taxon>
        <taxon>Noctiluca</taxon>
    </lineage>
</organism>
<accession>A0A6T8UYU5</accession>
<proteinExistence type="predicted"/>
<gene>
    <name evidence="2" type="ORF">NSCI0253_LOCUS9971</name>
    <name evidence="3" type="ORF">NSCI0253_LOCUS9976</name>
</gene>
<feature type="region of interest" description="Disordered" evidence="1">
    <location>
        <begin position="1"/>
        <end position="35"/>
    </location>
</feature>
<reference evidence="3" key="1">
    <citation type="submission" date="2021-01" db="EMBL/GenBank/DDBJ databases">
        <authorList>
            <person name="Corre E."/>
            <person name="Pelletier E."/>
            <person name="Niang G."/>
            <person name="Scheremetjew M."/>
            <person name="Finn R."/>
            <person name="Kale V."/>
            <person name="Holt S."/>
            <person name="Cochrane G."/>
            <person name="Meng A."/>
            <person name="Brown T."/>
            <person name="Cohen L."/>
        </authorList>
    </citation>
    <scope>NUCLEOTIDE SEQUENCE</scope>
</reference>
<dbReference type="EMBL" id="HBFQ01014414">
    <property type="protein sequence ID" value="CAD8835628.1"/>
    <property type="molecule type" value="Transcribed_RNA"/>
</dbReference>